<dbReference type="PANTHER" id="PTHR45947">
    <property type="entry name" value="SULFOQUINOVOSYL TRANSFERASE SQD2"/>
    <property type="match status" value="1"/>
</dbReference>
<feature type="domain" description="Glycosyl transferase family 1" evidence="1">
    <location>
        <begin position="202"/>
        <end position="361"/>
    </location>
</feature>
<dbReference type="InterPro" id="IPR028098">
    <property type="entry name" value="Glyco_trans_4-like_N"/>
</dbReference>
<keyword evidence="4" id="KW-1185">Reference proteome</keyword>
<evidence type="ECO:0000313" key="4">
    <source>
        <dbReference type="Proteomes" id="UP000509750"/>
    </source>
</evidence>
<dbReference type="KEGG" id="halg:HUG10_14550"/>
<dbReference type="GO" id="GO:0016757">
    <property type="term" value="F:glycosyltransferase activity"/>
    <property type="evidence" value="ECO:0007669"/>
    <property type="project" value="InterPro"/>
</dbReference>
<protein>
    <submittedName>
        <fullName evidence="3">Glycosyltransferase</fullName>
    </submittedName>
</protein>
<dbReference type="InterPro" id="IPR001296">
    <property type="entry name" value="Glyco_trans_1"/>
</dbReference>
<dbReference type="Gene3D" id="3.40.50.2000">
    <property type="entry name" value="Glycogen Phosphorylase B"/>
    <property type="match status" value="2"/>
</dbReference>
<organism evidence="3 4">
    <name type="scientific">Halorarum halophilum</name>
    <dbReference type="NCBI Taxonomy" id="2743090"/>
    <lineage>
        <taxon>Archaea</taxon>
        <taxon>Methanobacteriati</taxon>
        <taxon>Methanobacteriota</taxon>
        <taxon>Stenosarchaea group</taxon>
        <taxon>Halobacteria</taxon>
        <taxon>Halobacteriales</taxon>
        <taxon>Haloferacaceae</taxon>
        <taxon>Halorarum</taxon>
    </lineage>
</organism>
<evidence type="ECO:0000313" key="3">
    <source>
        <dbReference type="EMBL" id="QLG28687.1"/>
    </source>
</evidence>
<reference evidence="3 4" key="1">
    <citation type="submission" date="2020-07" db="EMBL/GenBank/DDBJ databases">
        <title>Gai3-2, isolated from salt lake.</title>
        <authorList>
            <person name="Cui H."/>
            <person name="Shi X."/>
        </authorList>
    </citation>
    <scope>NUCLEOTIDE SEQUENCE [LARGE SCALE GENOMIC DNA]</scope>
    <source>
        <strain evidence="3 4">Gai3-2</strain>
    </source>
</reference>
<dbReference type="Pfam" id="PF13439">
    <property type="entry name" value="Glyco_transf_4"/>
    <property type="match status" value="1"/>
</dbReference>
<dbReference type="Proteomes" id="UP000509750">
    <property type="component" value="Chromosome"/>
</dbReference>
<name>A0A7D5GME0_9EURY</name>
<dbReference type="RefSeq" id="WP_179170261.1">
    <property type="nucleotide sequence ID" value="NZ_CP058529.1"/>
</dbReference>
<dbReference type="InterPro" id="IPR050194">
    <property type="entry name" value="Glycosyltransferase_grp1"/>
</dbReference>
<accession>A0A7D5GME0</accession>
<keyword evidence="3" id="KW-0808">Transferase</keyword>
<proteinExistence type="predicted"/>
<feature type="domain" description="Glycosyltransferase subfamily 4-like N-terminal" evidence="2">
    <location>
        <begin position="29"/>
        <end position="189"/>
    </location>
</feature>
<dbReference type="SUPFAM" id="SSF53756">
    <property type="entry name" value="UDP-Glycosyltransferase/glycogen phosphorylase"/>
    <property type="match status" value="1"/>
</dbReference>
<dbReference type="AlphaFoldDB" id="A0A7D5GME0"/>
<dbReference type="PANTHER" id="PTHR45947:SF3">
    <property type="entry name" value="SULFOQUINOVOSYL TRANSFERASE SQD2"/>
    <property type="match status" value="1"/>
</dbReference>
<gene>
    <name evidence="3" type="ORF">HUG10_14550</name>
</gene>
<dbReference type="Pfam" id="PF00534">
    <property type="entry name" value="Glycos_transf_1"/>
    <property type="match status" value="1"/>
</dbReference>
<dbReference type="GeneID" id="56030077"/>
<sequence>MTGHNSKSTNETTVDWNIVSVNKLYYPQIGGVESVVRAISEGMADRGHRVNVVASVPRGWGNRERHNGVTVRKTGSFGVVKSVPIAPGFPKQLRDAARTADILHHHLPNPLGPVSDLFVSTGDAQTVVTYHSDIVRQKLALKAYKPVLKRFLAAADRIVVTSPRLRDNSELLSAHTEKCDVVPLSVPLDEYGTYDGSAYDIPIDKDTETVLFVGRLNYYKGVTHLLNAMADVDANLLIVGDGDRRTALERQVTELGLEDSVTFLGHVDDELLHYCYSVADMFVLPSVEASEAFGIVQLEAMAYELPVVNTDLPTGVPWVSVDGQTGRTVQPRDSKALAAAIQTLLDNPERRRQYGKNARQRVEEQFSRATMLDSMAAVYDSVLN</sequence>
<evidence type="ECO:0000259" key="2">
    <source>
        <dbReference type="Pfam" id="PF13439"/>
    </source>
</evidence>
<evidence type="ECO:0000259" key="1">
    <source>
        <dbReference type="Pfam" id="PF00534"/>
    </source>
</evidence>
<dbReference type="EMBL" id="CP058529">
    <property type="protein sequence ID" value="QLG28687.1"/>
    <property type="molecule type" value="Genomic_DNA"/>
</dbReference>
<dbReference type="OrthoDB" id="132546at2157"/>